<reference evidence="1 2" key="1">
    <citation type="submission" date="2020-08" db="EMBL/GenBank/DDBJ databases">
        <title>Sphingobacterium sp. DN04309 isolated from aquaculture water.</title>
        <authorList>
            <person name="Zhang M."/>
        </authorList>
    </citation>
    <scope>NUCLEOTIDE SEQUENCE [LARGE SCALE GENOMIC DNA]</scope>
    <source>
        <strain evidence="1 2">DN04309</strain>
    </source>
</reference>
<evidence type="ECO:0008006" key="3">
    <source>
        <dbReference type="Google" id="ProtNLM"/>
    </source>
</evidence>
<gene>
    <name evidence="1" type="ORF">H8B04_01315</name>
</gene>
<comment type="caution">
    <text evidence="1">The sequence shown here is derived from an EMBL/GenBank/DDBJ whole genome shotgun (WGS) entry which is preliminary data.</text>
</comment>
<organism evidence="1 2">
    <name type="scientific">Sphingobacterium litopenaei</name>
    <dbReference type="NCBI Taxonomy" id="2763500"/>
    <lineage>
        <taxon>Bacteria</taxon>
        <taxon>Pseudomonadati</taxon>
        <taxon>Bacteroidota</taxon>
        <taxon>Sphingobacteriia</taxon>
        <taxon>Sphingobacteriales</taxon>
        <taxon>Sphingobacteriaceae</taxon>
        <taxon>Sphingobacterium</taxon>
    </lineage>
</organism>
<name>A0ABR7YA76_9SPHI</name>
<proteinExistence type="predicted"/>
<dbReference type="RefSeq" id="WP_165292139.1">
    <property type="nucleotide sequence ID" value="NZ_JACOIJ010000002.1"/>
</dbReference>
<protein>
    <recommendedName>
        <fullName evidence="3">Lipoprotein</fullName>
    </recommendedName>
</protein>
<keyword evidence="2" id="KW-1185">Reference proteome</keyword>
<accession>A0ABR7YA76</accession>
<sequence>MLRKITINLYAVLCVIGVLTSCDNKEDYTADLDLSRSELIFTPVLGDDVLPHGDHFHGLDNGILGQPLVLKFDKTTPPINNVAKIKADVAYKIELKTWDKEGNEIQDNFIKNKVTADKYKAFLQGGNFILNQNSETDQGALFVPREKKYGDGNDVVGKYEVTGVLSYFILGKDNVSKTPKKLKYVLRELKDGEKSKIERGDWNRDDYEKAFVGKNILELNFELQVEDK</sequence>
<dbReference type="EMBL" id="JACOIJ010000002">
    <property type="protein sequence ID" value="MBD1428213.1"/>
    <property type="molecule type" value="Genomic_DNA"/>
</dbReference>
<dbReference type="PROSITE" id="PS51257">
    <property type="entry name" value="PROKAR_LIPOPROTEIN"/>
    <property type="match status" value="1"/>
</dbReference>
<evidence type="ECO:0000313" key="2">
    <source>
        <dbReference type="Proteomes" id="UP000651271"/>
    </source>
</evidence>
<dbReference type="Proteomes" id="UP000651271">
    <property type="component" value="Unassembled WGS sequence"/>
</dbReference>
<evidence type="ECO:0000313" key="1">
    <source>
        <dbReference type="EMBL" id="MBD1428213.1"/>
    </source>
</evidence>